<sequence length="171" mass="19471">MKDLINNTDLIIRNAETRDAEGIIQLVKQVMKESPFFPRTSDEFNFTIEQEEKYIKNAALFLVAEVNGNIIGSATLDRSELVRLNHAALFGITILKAFSHQGVGSALMKKVIEWAELNRIEKIDLEVFENNTQAISLYKKFAFIEEGRKIKAIKTNKGYEGIILMCKFLNN</sequence>
<dbReference type="InterPro" id="IPR016181">
    <property type="entry name" value="Acyl_CoA_acyltransferase"/>
</dbReference>
<dbReference type="InterPro" id="IPR050276">
    <property type="entry name" value="MshD_Acetyltransferase"/>
</dbReference>
<organism evidence="2 3">
    <name type="scientific">Clostridium gelidum</name>
    <dbReference type="NCBI Taxonomy" id="704125"/>
    <lineage>
        <taxon>Bacteria</taxon>
        <taxon>Bacillati</taxon>
        <taxon>Bacillota</taxon>
        <taxon>Clostridia</taxon>
        <taxon>Eubacteriales</taxon>
        <taxon>Clostridiaceae</taxon>
        <taxon>Clostridium</taxon>
    </lineage>
</organism>
<gene>
    <name evidence="2" type="ORF">psyc5s11_22310</name>
</gene>
<protein>
    <submittedName>
        <fullName evidence="2">N-acetyltransferase</fullName>
    </submittedName>
</protein>
<evidence type="ECO:0000313" key="3">
    <source>
        <dbReference type="Proteomes" id="UP000824633"/>
    </source>
</evidence>
<evidence type="ECO:0000313" key="2">
    <source>
        <dbReference type="EMBL" id="BCZ46164.1"/>
    </source>
</evidence>
<dbReference type="SUPFAM" id="SSF55729">
    <property type="entry name" value="Acyl-CoA N-acyltransferases (Nat)"/>
    <property type="match status" value="1"/>
</dbReference>
<accession>A0ABM7T4F6</accession>
<dbReference type="EMBL" id="AP024849">
    <property type="protein sequence ID" value="BCZ46164.1"/>
    <property type="molecule type" value="Genomic_DNA"/>
</dbReference>
<evidence type="ECO:0000259" key="1">
    <source>
        <dbReference type="PROSITE" id="PS51186"/>
    </source>
</evidence>
<name>A0ABM7T4F6_9CLOT</name>
<dbReference type="InterPro" id="IPR000182">
    <property type="entry name" value="GNAT_dom"/>
</dbReference>
<dbReference type="CDD" id="cd04301">
    <property type="entry name" value="NAT_SF"/>
    <property type="match status" value="1"/>
</dbReference>
<dbReference type="Pfam" id="PF00583">
    <property type="entry name" value="Acetyltransf_1"/>
    <property type="match status" value="1"/>
</dbReference>
<dbReference type="Proteomes" id="UP000824633">
    <property type="component" value="Chromosome"/>
</dbReference>
<dbReference type="PANTHER" id="PTHR43617:SF22">
    <property type="entry name" value="L-AMINO ACID N-ACETYLTRANSFERASE AAAT"/>
    <property type="match status" value="1"/>
</dbReference>
<dbReference type="PANTHER" id="PTHR43617">
    <property type="entry name" value="L-AMINO ACID N-ACETYLTRANSFERASE"/>
    <property type="match status" value="1"/>
</dbReference>
<keyword evidence="3" id="KW-1185">Reference proteome</keyword>
<reference evidence="3" key="1">
    <citation type="submission" date="2021-07" db="EMBL/GenBank/DDBJ databases">
        <title>Complete genome sequencing of a Clostridium isolate.</title>
        <authorList>
            <person name="Ueki A."/>
            <person name="Tonouchi A."/>
        </authorList>
    </citation>
    <scope>NUCLEOTIDE SEQUENCE [LARGE SCALE GENOMIC DNA]</scope>
    <source>
        <strain evidence="3">C5S11</strain>
    </source>
</reference>
<dbReference type="RefSeq" id="WP_224037679.1">
    <property type="nucleotide sequence ID" value="NZ_AP024849.1"/>
</dbReference>
<feature type="domain" description="N-acetyltransferase" evidence="1">
    <location>
        <begin position="10"/>
        <end position="170"/>
    </location>
</feature>
<proteinExistence type="predicted"/>
<dbReference type="PROSITE" id="PS51186">
    <property type="entry name" value="GNAT"/>
    <property type="match status" value="1"/>
</dbReference>
<dbReference type="Gene3D" id="3.40.630.30">
    <property type="match status" value="1"/>
</dbReference>